<sequence length="362" mass="37337">MAEDSNPYSSALNGLNGLGGATVDPRSKDPDFAMKYSSVTTLGRNVGSYGDDLTSMSQKTGAIDMHQFTFGVIGGGLNVAHRSVRDNAVEALKQAKEVLDSWKQALADAATNGKDAEEASKAPKKGPGGPGGLGPMGGAGGLPKGGLPKGGVNPDDLKIDKPSTDDLKQPDLPKPDLPGSDINKPDIPGSDIDQPNIDQPKIDQPNIDQPNIDQPKIDQPNLDQPDIKQPDVKTPDLSDLNQTPKTNLEGLNPSLPTSTTPQVPGTTGYDPRAAMPRTTVGVPEGGVGYAGGASGGGTGTGAPGSIARALNSGMPLYPMTPGMGGGAGQEEKDRERGPHLGEDESVWETDEDITPAVLGREE</sequence>
<feature type="compositionally biased region" description="Polar residues" evidence="1">
    <location>
        <begin position="1"/>
        <end position="11"/>
    </location>
</feature>
<dbReference type="EMBL" id="JACHMB010000001">
    <property type="protein sequence ID" value="MBB5777308.1"/>
    <property type="molecule type" value="Genomic_DNA"/>
</dbReference>
<feature type="compositionally biased region" description="Gly residues" evidence="1">
    <location>
        <begin position="126"/>
        <end position="149"/>
    </location>
</feature>
<dbReference type="Proteomes" id="UP000579153">
    <property type="component" value="Unassembled WGS sequence"/>
</dbReference>
<feature type="compositionally biased region" description="Acidic residues" evidence="1">
    <location>
        <begin position="343"/>
        <end position="353"/>
    </location>
</feature>
<accession>A0A7W9G520</accession>
<feature type="compositionally biased region" description="Basic and acidic residues" evidence="1">
    <location>
        <begin position="329"/>
        <end position="342"/>
    </location>
</feature>
<dbReference type="AlphaFoldDB" id="A0A7W9G520"/>
<protein>
    <submittedName>
        <fullName evidence="2">Uncharacterized protein</fullName>
    </submittedName>
</protein>
<feature type="compositionally biased region" description="Basic and acidic residues" evidence="1">
    <location>
        <begin position="155"/>
        <end position="174"/>
    </location>
</feature>
<feature type="compositionally biased region" description="Polar residues" evidence="1">
    <location>
        <begin position="254"/>
        <end position="265"/>
    </location>
</feature>
<gene>
    <name evidence="2" type="ORF">HD596_004064</name>
</gene>
<proteinExistence type="predicted"/>
<evidence type="ECO:0000313" key="3">
    <source>
        <dbReference type="Proteomes" id="UP000579153"/>
    </source>
</evidence>
<feature type="region of interest" description="Disordered" evidence="1">
    <location>
        <begin position="1"/>
        <end position="27"/>
    </location>
</feature>
<evidence type="ECO:0000313" key="2">
    <source>
        <dbReference type="EMBL" id="MBB5777308.1"/>
    </source>
</evidence>
<dbReference type="RefSeq" id="WP_185070892.1">
    <property type="nucleotide sequence ID" value="NZ_JACHMB010000001.1"/>
</dbReference>
<feature type="compositionally biased region" description="Gly residues" evidence="1">
    <location>
        <begin position="283"/>
        <end position="302"/>
    </location>
</feature>
<keyword evidence="3" id="KW-1185">Reference proteome</keyword>
<reference evidence="2 3" key="1">
    <citation type="submission" date="2020-08" db="EMBL/GenBank/DDBJ databases">
        <title>Sequencing the genomes of 1000 actinobacteria strains.</title>
        <authorList>
            <person name="Klenk H.-P."/>
        </authorList>
    </citation>
    <scope>NUCLEOTIDE SEQUENCE [LARGE SCALE GENOMIC DNA]</scope>
    <source>
        <strain evidence="2 3">DSM 45507</strain>
    </source>
</reference>
<name>A0A7W9G520_9ACTN</name>
<feature type="region of interest" description="Disordered" evidence="1">
    <location>
        <begin position="109"/>
        <end position="362"/>
    </location>
</feature>
<organism evidence="2 3">
    <name type="scientific">Nonomuraea jabiensis</name>
    <dbReference type="NCBI Taxonomy" id="882448"/>
    <lineage>
        <taxon>Bacteria</taxon>
        <taxon>Bacillati</taxon>
        <taxon>Actinomycetota</taxon>
        <taxon>Actinomycetes</taxon>
        <taxon>Streptosporangiales</taxon>
        <taxon>Streptosporangiaceae</taxon>
        <taxon>Nonomuraea</taxon>
    </lineage>
</organism>
<feature type="compositionally biased region" description="Basic and acidic residues" evidence="1">
    <location>
        <begin position="225"/>
        <end position="236"/>
    </location>
</feature>
<evidence type="ECO:0000256" key="1">
    <source>
        <dbReference type="SAM" id="MobiDB-lite"/>
    </source>
</evidence>
<comment type="caution">
    <text evidence="2">The sequence shown here is derived from an EMBL/GenBank/DDBJ whole genome shotgun (WGS) entry which is preliminary data.</text>
</comment>